<dbReference type="AlphaFoldDB" id="A0A1H3MR67"/>
<evidence type="ECO:0000256" key="2">
    <source>
        <dbReference type="SAM" id="Phobius"/>
    </source>
</evidence>
<feature type="compositionally biased region" description="Polar residues" evidence="1">
    <location>
        <begin position="81"/>
        <end position="92"/>
    </location>
</feature>
<evidence type="ECO:0000313" key="4">
    <source>
        <dbReference type="Proteomes" id="UP000198935"/>
    </source>
</evidence>
<evidence type="ECO:0000256" key="1">
    <source>
        <dbReference type="SAM" id="MobiDB-lite"/>
    </source>
</evidence>
<feature type="transmembrane region" description="Helical" evidence="2">
    <location>
        <begin position="51"/>
        <end position="69"/>
    </location>
</feature>
<keyword evidence="4" id="KW-1185">Reference proteome</keyword>
<evidence type="ECO:0000313" key="3">
    <source>
        <dbReference type="EMBL" id="SDY78984.1"/>
    </source>
</evidence>
<gene>
    <name evidence="3" type="ORF">SAMN05421736_103309</name>
</gene>
<dbReference type="STRING" id="1503961.SAMN05421736_103309"/>
<dbReference type="Proteomes" id="UP000198935">
    <property type="component" value="Unassembled WGS sequence"/>
</dbReference>
<reference evidence="4" key="1">
    <citation type="submission" date="2016-10" db="EMBL/GenBank/DDBJ databases">
        <authorList>
            <person name="Varghese N."/>
            <person name="Submissions S."/>
        </authorList>
    </citation>
    <scope>NUCLEOTIDE SEQUENCE [LARGE SCALE GENOMIC DNA]</scope>
    <source>
        <strain evidence="4">SP</strain>
    </source>
</reference>
<keyword evidence="2" id="KW-0812">Transmembrane</keyword>
<protein>
    <submittedName>
        <fullName evidence="3">Uncharacterized protein</fullName>
    </submittedName>
</protein>
<organism evidence="3 4">
    <name type="scientific">Evansella caseinilytica</name>
    <dbReference type="NCBI Taxonomy" id="1503961"/>
    <lineage>
        <taxon>Bacteria</taxon>
        <taxon>Bacillati</taxon>
        <taxon>Bacillota</taxon>
        <taxon>Bacilli</taxon>
        <taxon>Bacillales</taxon>
        <taxon>Bacillaceae</taxon>
        <taxon>Evansella</taxon>
    </lineage>
</organism>
<keyword evidence="2" id="KW-0472">Membrane</keyword>
<proteinExistence type="predicted"/>
<name>A0A1H3MR67_9BACI</name>
<feature type="region of interest" description="Disordered" evidence="1">
    <location>
        <begin position="80"/>
        <end position="105"/>
    </location>
</feature>
<sequence length="243" mass="27096">MQMQDAAEKSIFPFLYNNISFFLYAGPERKATGDSEGVIYKGGTVMKKHRIIIIVITAIILTATTYWSFSFASESRETAQKSEQQAVDNQAETKPPAAGNLRRSEAEAESADSYITSLFFTDNLAIGDTKAKLLDTAGEPGEQGMYEGGYFFAYEKATYFVNPDTGRISAIAVSGDIVDADAEQWAEAEAMLSDDLVLAGFNEMDGLWMEIYNWNEFDIMIERVSEDAAPFYIWLTEDKLFTN</sequence>
<accession>A0A1H3MR67</accession>
<dbReference type="EMBL" id="FNPI01000003">
    <property type="protein sequence ID" value="SDY78984.1"/>
    <property type="molecule type" value="Genomic_DNA"/>
</dbReference>
<keyword evidence="2" id="KW-1133">Transmembrane helix</keyword>